<dbReference type="InterPro" id="IPR010982">
    <property type="entry name" value="Lambda_DNA-bd_dom_sf"/>
</dbReference>
<dbReference type="CDD" id="cd00093">
    <property type="entry name" value="HTH_XRE"/>
    <property type="match status" value="1"/>
</dbReference>
<dbReference type="Gene3D" id="1.10.260.40">
    <property type="entry name" value="lambda repressor-like DNA-binding domains"/>
    <property type="match status" value="1"/>
</dbReference>
<reference evidence="6" key="1">
    <citation type="submission" date="2006-12" db="EMBL/GenBank/DDBJ databases">
        <title>Complete sequence of chromosome 1 of Paracoccus denitrificans PD1222.</title>
        <authorList>
            <person name="Copeland A."/>
            <person name="Lucas S."/>
            <person name="Lapidus A."/>
            <person name="Barry K."/>
            <person name="Detter J.C."/>
            <person name="Glavina del Rio T."/>
            <person name="Hammon N."/>
            <person name="Israni S."/>
            <person name="Dalin E."/>
            <person name="Tice H."/>
            <person name="Pitluck S."/>
            <person name="Munk A.C."/>
            <person name="Brettin T."/>
            <person name="Bruce D."/>
            <person name="Han C."/>
            <person name="Tapia R."/>
            <person name="Gilna P."/>
            <person name="Schmutz J."/>
            <person name="Larimer F."/>
            <person name="Land M."/>
            <person name="Hauser L."/>
            <person name="Kyrpides N."/>
            <person name="Lykidis A."/>
            <person name="Spiro S."/>
            <person name="Richardson D.J."/>
            <person name="Moir J.W.B."/>
            <person name="Ferguson S.J."/>
            <person name="van Spanning R.J.M."/>
            <person name="Richardson P."/>
        </authorList>
    </citation>
    <scope>NUCLEOTIDE SEQUENCE [LARGE SCALE GENOMIC DNA]</scope>
    <source>
        <strain evidence="6">Pd 1222</strain>
    </source>
</reference>
<feature type="domain" description="HTH cro/C1-type" evidence="4">
    <location>
        <begin position="11"/>
        <end position="59"/>
    </location>
</feature>
<accession>A1B0P2</accession>
<keyword evidence="6" id="KW-1185">Reference proteome</keyword>
<dbReference type="InterPro" id="IPR039418">
    <property type="entry name" value="LexA-like"/>
</dbReference>
<dbReference type="eggNOG" id="COG2932">
    <property type="taxonomic scope" value="Bacteria"/>
</dbReference>
<keyword evidence="1" id="KW-0805">Transcription regulation</keyword>
<dbReference type="SMART" id="SM00530">
    <property type="entry name" value="HTH_XRE"/>
    <property type="match status" value="1"/>
</dbReference>
<evidence type="ECO:0000313" key="6">
    <source>
        <dbReference type="Proteomes" id="UP000000361"/>
    </source>
</evidence>
<dbReference type="PROSITE" id="PS50943">
    <property type="entry name" value="HTH_CROC1"/>
    <property type="match status" value="1"/>
</dbReference>
<dbReference type="CDD" id="cd06529">
    <property type="entry name" value="S24_LexA-like"/>
    <property type="match status" value="1"/>
</dbReference>
<evidence type="ECO:0000256" key="1">
    <source>
        <dbReference type="ARBA" id="ARBA00023015"/>
    </source>
</evidence>
<name>A1B0P2_PARDP</name>
<dbReference type="SUPFAM" id="SSF51306">
    <property type="entry name" value="LexA/Signal peptidase"/>
    <property type="match status" value="1"/>
</dbReference>
<evidence type="ECO:0000256" key="2">
    <source>
        <dbReference type="ARBA" id="ARBA00023125"/>
    </source>
</evidence>
<dbReference type="EMBL" id="CP000489">
    <property type="protein sequence ID" value="ABL69086.1"/>
    <property type="molecule type" value="Genomic_DNA"/>
</dbReference>
<evidence type="ECO:0000256" key="3">
    <source>
        <dbReference type="ARBA" id="ARBA00023163"/>
    </source>
</evidence>
<dbReference type="InterPro" id="IPR015927">
    <property type="entry name" value="Peptidase_S24_S26A/B/C"/>
</dbReference>
<keyword evidence="2" id="KW-0238">DNA-binding</keyword>
<organism evidence="5 6">
    <name type="scientific">Paracoccus denitrificans (strain Pd 1222)</name>
    <dbReference type="NCBI Taxonomy" id="318586"/>
    <lineage>
        <taxon>Bacteria</taxon>
        <taxon>Pseudomonadati</taxon>
        <taxon>Pseudomonadota</taxon>
        <taxon>Alphaproteobacteria</taxon>
        <taxon>Rhodobacterales</taxon>
        <taxon>Paracoccaceae</taxon>
        <taxon>Paracoccus</taxon>
    </lineage>
</organism>
<dbReference type="GeneID" id="93452201"/>
<dbReference type="EnsemblBacteria" id="ABL69086">
    <property type="protein sequence ID" value="ABL69086"/>
    <property type="gene ID" value="Pden_0975"/>
</dbReference>
<dbReference type="SUPFAM" id="SSF47413">
    <property type="entry name" value="lambda repressor-like DNA-binding domains"/>
    <property type="match status" value="1"/>
</dbReference>
<dbReference type="InterPro" id="IPR001387">
    <property type="entry name" value="Cro/C1-type_HTH"/>
</dbReference>
<dbReference type="KEGG" id="pde:Pden_0975"/>
<dbReference type="RefSeq" id="WP_011747314.1">
    <property type="nucleotide sequence ID" value="NC_008686.1"/>
</dbReference>
<dbReference type="OrthoDB" id="9792157at2"/>
<dbReference type="Gene3D" id="2.10.109.10">
    <property type="entry name" value="Umud Fragment, subunit A"/>
    <property type="match status" value="1"/>
</dbReference>
<dbReference type="HOGENOM" id="CLU_088925_0_1_5"/>
<dbReference type="PANTHER" id="PTHR40661:SF3">
    <property type="entry name" value="FELS-1 PROPHAGE TRANSCRIPTIONAL REGULATOR"/>
    <property type="match status" value="1"/>
</dbReference>
<dbReference type="PANTHER" id="PTHR40661">
    <property type="match status" value="1"/>
</dbReference>
<evidence type="ECO:0000313" key="5">
    <source>
        <dbReference type="EMBL" id="ABL69086.1"/>
    </source>
</evidence>
<dbReference type="Proteomes" id="UP000000361">
    <property type="component" value="Chromosome 1"/>
</dbReference>
<dbReference type="GO" id="GO:0003677">
    <property type="term" value="F:DNA binding"/>
    <property type="evidence" value="ECO:0007669"/>
    <property type="project" value="UniProtKB-KW"/>
</dbReference>
<dbReference type="STRING" id="318586.Pden_0975"/>
<sequence length="203" mass="21980">MKLKIGKILAERGLKQRWLVEQLDVSPGYVSNLVAGTKRPSAQMLERIAEVFELPASAILEGQRPVAVAGKVGAGNTVVELVDAYAKGGGLYHVAAPDDLPSSGIVAVEVAGDSMSPLIEPGDIVFFTRHFVGIDPAAIGHVSICQTDDGRALIKQIRRGREEGTFDLYSVNSAHPPEYGVRLVWAAPWRRAIRRQDVEFVDP</sequence>
<dbReference type="AlphaFoldDB" id="A1B0P2"/>
<keyword evidence="3" id="KW-0804">Transcription</keyword>
<dbReference type="Pfam" id="PF00717">
    <property type="entry name" value="Peptidase_S24"/>
    <property type="match status" value="1"/>
</dbReference>
<evidence type="ECO:0000259" key="4">
    <source>
        <dbReference type="PROSITE" id="PS50943"/>
    </source>
</evidence>
<protein>
    <submittedName>
        <fullName evidence="5">Putative phage repressor</fullName>
    </submittedName>
</protein>
<dbReference type="Pfam" id="PF01381">
    <property type="entry name" value="HTH_3"/>
    <property type="match status" value="1"/>
</dbReference>
<dbReference type="InterPro" id="IPR036286">
    <property type="entry name" value="LexA/Signal_pep-like_sf"/>
</dbReference>
<proteinExistence type="predicted"/>
<gene>
    <name evidence="5" type="ordered locus">Pden_0975</name>
</gene>